<organism evidence="2 3">
    <name type="scientific">Metarhizium anisopliae BRIP 53293</name>
    <dbReference type="NCBI Taxonomy" id="1291518"/>
    <lineage>
        <taxon>Eukaryota</taxon>
        <taxon>Fungi</taxon>
        <taxon>Dikarya</taxon>
        <taxon>Ascomycota</taxon>
        <taxon>Pezizomycotina</taxon>
        <taxon>Sordariomycetes</taxon>
        <taxon>Hypocreomycetidae</taxon>
        <taxon>Hypocreales</taxon>
        <taxon>Clavicipitaceae</taxon>
        <taxon>Metarhizium</taxon>
    </lineage>
</organism>
<dbReference type="OrthoDB" id="4942411at2759"/>
<dbReference type="AlphaFoldDB" id="A0A0D9NIH4"/>
<protein>
    <submittedName>
        <fullName evidence="2">Uncharacterized protein</fullName>
    </submittedName>
</protein>
<keyword evidence="3" id="KW-1185">Reference proteome</keyword>
<accession>A0A0D9NIH4</accession>
<evidence type="ECO:0000256" key="1">
    <source>
        <dbReference type="SAM" id="MobiDB-lite"/>
    </source>
</evidence>
<evidence type="ECO:0000313" key="3">
    <source>
        <dbReference type="Proteomes" id="UP000054544"/>
    </source>
</evidence>
<feature type="region of interest" description="Disordered" evidence="1">
    <location>
        <begin position="177"/>
        <end position="211"/>
    </location>
</feature>
<evidence type="ECO:0000313" key="2">
    <source>
        <dbReference type="EMBL" id="KJK73837.1"/>
    </source>
</evidence>
<dbReference type="Proteomes" id="UP000054544">
    <property type="component" value="Unassembled WGS sequence"/>
</dbReference>
<proteinExistence type="predicted"/>
<dbReference type="EMBL" id="KE384775">
    <property type="protein sequence ID" value="KJK73837.1"/>
    <property type="molecule type" value="Genomic_DNA"/>
</dbReference>
<sequence>MTISCQVNTLYDEPLEGIFVQLQCVEHPEYCYMGCSNHSGAIDEWFSLHDHKVRPVRSSPNIEGLHWQMCFVVQPFFHDTCFPEIWNTVWVPKNTDSHTVVTVDKDMYAVFKDDASSAALEGGTLPSHTVSVHPSHGPKVIHNTADSDDVEIRVVTPLPYDRISGFNEPVCLSAGPEGPATFPWQERKPKKGHRGTAHPQQLRRSARLSKS</sequence>
<name>A0A0D9NIH4_METAN</name>
<reference evidence="3" key="1">
    <citation type="journal article" date="2014" name="BMC Genomics">
        <title>The genome sequence of the biocontrol fungus Metarhizium anisopliae and comparative genomics of Metarhizium species.</title>
        <authorList>
            <person name="Pattemore J.A."/>
            <person name="Hane J.K."/>
            <person name="Williams A.H."/>
            <person name="Wilson B.A."/>
            <person name="Stodart B.J."/>
            <person name="Ash G.J."/>
        </authorList>
    </citation>
    <scope>NUCLEOTIDE SEQUENCE [LARGE SCALE GENOMIC DNA]</scope>
    <source>
        <strain evidence="3">BRIP 53293</strain>
    </source>
</reference>
<gene>
    <name evidence="2" type="ORF">H634G_10884</name>
</gene>